<dbReference type="InterPro" id="IPR003099">
    <property type="entry name" value="Prephen_DH"/>
</dbReference>
<dbReference type="Pfam" id="PF02153">
    <property type="entry name" value="PDH_N"/>
    <property type="match status" value="1"/>
</dbReference>
<evidence type="ECO:0000313" key="5">
    <source>
        <dbReference type="Proteomes" id="UP000011547"/>
    </source>
</evidence>
<dbReference type="PANTHER" id="PTHR21363">
    <property type="entry name" value="PREPHENATE DEHYDROGENASE"/>
    <property type="match status" value="1"/>
</dbReference>
<reference evidence="4 5" key="1">
    <citation type="journal article" date="2013" name="Genome Biol. Evol.">
        <title>Genome evolution and phylogenomic analysis of candidatus kinetoplastibacterium, the betaproteobacterial endosymbionts of strigomonas and angomonas.</title>
        <authorList>
            <person name="Alves J.M."/>
            <person name="Serrano M.G."/>
            <person name="Maia da Silva F."/>
            <person name="Voegtly L.J."/>
            <person name="Matveyev A.V."/>
            <person name="Teixeira M.M."/>
            <person name="Camargo E.P."/>
            <person name="Buck G.A."/>
        </authorList>
    </citation>
    <scope>NUCLEOTIDE SEQUENCE [LARGE SCALE GENOMIC DNA]</scope>
    <source>
        <strain evidence="4 5">TCC079E</strain>
    </source>
</reference>
<dbReference type="Gene3D" id="1.10.3660.10">
    <property type="entry name" value="6-phosphogluconate dehydrogenase C-terminal like domain"/>
    <property type="match status" value="1"/>
</dbReference>
<accession>M1L2K1</accession>
<dbReference type="GO" id="GO:0008977">
    <property type="term" value="F:prephenate dehydrogenase (NAD+) activity"/>
    <property type="evidence" value="ECO:0007669"/>
    <property type="project" value="UniProtKB-EC"/>
</dbReference>
<dbReference type="PANTHER" id="PTHR21363:SF0">
    <property type="entry name" value="PREPHENATE DEHYDROGENASE [NADP(+)]"/>
    <property type="match status" value="1"/>
</dbReference>
<keyword evidence="2" id="KW-1133">Transmembrane helix</keyword>
<dbReference type="SUPFAM" id="SSF48179">
    <property type="entry name" value="6-phosphogluconate dehydrogenase C-terminal domain-like"/>
    <property type="match status" value="1"/>
</dbReference>
<dbReference type="Gene3D" id="3.40.50.720">
    <property type="entry name" value="NAD(P)-binding Rossmann-like Domain"/>
    <property type="match status" value="1"/>
</dbReference>
<dbReference type="GO" id="GO:0006571">
    <property type="term" value="P:tyrosine biosynthetic process"/>
    <property type="evidence" value="ECO:0007669"/>
    <property type="project" value="InterPro"/>
</dbReference>
<dbReference type="Pfam" id="PF20463">
    <property type="entry name" value="PDH_C"/>
    <property type="match status" value="1"/>
</dbReference>
<dbReference type="InterPro" id="IPR050812">
    <property type="entry name" value="Preph/Arog_dehydrog"/>
</dbReference>
<keyword evidence="2" id="KW-0812">Transmembrane</keyword>
<evidence type="ECO:0000256" key="2">
    <source>
        <dbReference type="SAM" id="Phobius"/>
    </source>
</evidence>
<name>M1L2K1_9PROT</name>
<dbReference type="PROSITE" id="PS51176">
    <property type="entry name" value="PDH_ADH"/>
    <property type="match status" value="1"/>
</dbReference>
<dbReference type="FunFam" id="3.40.50.720:FF:000208">
    <property type="entry name" value="Prephenate dehydrogenase"/>
    <property type="match status" value="1"/>
</dbReference>
<dbReference type="InterPro" id="IPR046825">
    <property type="entry name" value="PDH_C"/>
</dbReference>
<dbReference type="eggNOG" id="COG0287">
    <property type="taxonomic scope" value="Bacteria"/>
</dbReference>
<dbReference type="HOGENOM" id="CLU_055968_0_0_4"/>
<dbReference type="KEGG" id="kde:CDSE_0699"/>
<dbReference type="EC" id="1.3.1.12" evidence="4"/>
<proteinExistence type="predicted"/>
<sequence>MLINSPGFNFHNVSVVTIVGVGLIGGSFALALKKSGYKGIIIGIDSKIDNLKMAKRLGLIDEYDSIESATKKSNLIFLSTPVSYTYDILCSIEPYLLNNTIITDVGSTKLDIVNAAYSVLGDRVSQFIPGHPIAGLEKAGPESAIPDLFNKQNVILTPLKENSKENLDIINSFWVACGANVISMSPTDHDCIFASVSHLPHFLSFMYMSYIASSDNVDLKLSLAGSGFRDFTRISAGSPGMWKDIFFANKKFINDELDGVLEMILRAKEALDKDDQETIQTILEKSSSARLAWFKE</sequence>
<dbReference type="STRING" id="1208919.CDSE_0699"/>
<dbReference type="InterPro" id="IPR046826">
    <property type="entry name" value="PDH_N"/>
</dbReference>
<evidence type="ECO:0000259" key="3">
    <source>
        <dbReference type="PROSITE" id="PS51176"/>
    </source>
</evidence>
<dbReference type="OrthoDB" id="9809920at2"/>
<dbReference type="InterPro" id="IPR008927">
    <property type="entry name" value="6-PGluconate_DH-like_C_sf"/>
</dbReference>
<dbReference type="RefSeq" id="WP_015396389.1">
    <property type="nucleotide sequence ID" value="NC_020294.1"/>
</dbReference>
<keyword evidence="5" id="KW-1185">Reference proteome</keyword>
<dbReference type="GO" id="GO:0004665">
    <property type="term" value="F:prephenate dehydrogenase (NADP+) activity"/>
    <property type="evidence" value="ECO:0007669"/>
    <property type="project" value="InterPro"/>
</dbReference>
<gene>
    <name evidence="4" type="ORF">CDSE_0699</name>
</gene>
<dbReference type="PATRIC" id="fig|1208919.3.peg.416"/>
<protein>
    <submittedName>
        <fullName evidence="4">Prephenate dehydrogenase</fullName>
        <ecNumber evidence="4">1.3.1.12</ecNumber>
    </submittedName>
</protein>
<feature type="transmembrane region" description="Helical" evidence="2">
    <location>
        <begin position="12"/>
        <end position="32"/>
    </location>
</feature>
<keyword evidence="2" id="KW-0472">Membrane</keyword>
<evidence type="ECO:0000256" key="1">
    <source>
        <dbReference type="ARBA" id="ARBA00023002"/>
    </source>
</evidence>
<dbReference type="Proteomes" id="UP000011547">
    <property type="component" value="Chromosome"/>
</dbReference>
<evidence type="ECO:0000313" key="4">
    <source>
        <dbReference type="EMBL" id="AGF46978.1"/>
    </source>
</evidence>
<organism evidence="4 5">
    <name type="scientific">Candidatus Kinetoplastidibacterium desouzai TCC079E</name>
    <dbReference type="NCBI Taxonomy" id="1208919"/>
    <lineage>
        <taxon>Bacteria</taxon>
        <taxon>Pseudomonadati</taxon>
        <taxon>Pseudomonadota</taxon>
        <taxon>Betaproteobacteria</taxon>
        <taxon>Candidatus Kinetoplastidibacterium</taxon>
    </lineage>
</organism>
<dbReference type="GO" id="GO:0070403">
    <property type="term" value="F:NAD+ binding"/>
    <property type="evidence" value="ECO:0007669"/>
    <property type="project" value="InterPro"/>
</dbReference>
<dbReference type="AlphaFoldDB" id="M1L2K1"/>
<feature type="domain" description="Prephenate/arogenate dehydrogenase" evidence="3">
    <location>
        <begin position="14"/>
        <end position="296"/>
    </location>
</feature>
<dbReference type="InterPro" id="IPR036291">
    <property type="entry name" value="NAD(P)-bd_dom_sf"/>
</dbReference>
<keyword evidence="1 4" id="KW-0560">Oxidoreductase</keyword>
<dbReference type="EMBL" id="CP003803">
    <property type="protein sequence ID" value="AGF46978.1"/>
    <property type="molecule type" value="Genomic_DNA"/>
</dbReference>
<dbReference type="SUPFAM" id="SSF51735">
    <property type="entry name" value="NAD(P)-binding Rossmann-fold domains"/>
    <property type="match status" value="1"/>
</dbReference>